<feature type="binding site" evidence="4">
    <location>
        <position position="255"/>
    </location>
    <ligand>
        <name>pyridoxal 5'-phosphate</name>
        <dbReference type="ChEBI" id="CHEBI:597326"/>
    </ligand>
</feature>
<comment type="pathway">
    <text evidence="4 5">Amino-acid degradation; L-kynurenine degradation; L-alanine and anthranilate from L-kynurenine: step 1/1.</text>
</comment>
<dbReference type="GO" id="GO:0097053">
    <property type="term" value="P:L-kynurenine catabolic process"/>
    <property type="evidence" value="ECO:0007669"/>
    <property type="project" value="UniProtKB-UniRule"/>
</dbReference>
<feature type="binding site" evidence="4">
    <location>
        <position position="322"/>
    </location>
    <ligand>
        <name>pyridoxal 5'-phosphate</name>
        <dbReference type="ChEBI" id="CHEBI:597326"/>
    </ligand>
</feature>
<organism evidence="8">
    <name type="scientific">Echinostoma caproni</name>
    <dbReference type="NCBI Taxonomy" id="27848"/>
    <lineage>
        <taxon>Eukaryota</taxon>
        <taxon>Metazoa</taxon>
        <taxon>Spiralia</taxon>
        <taxon>Lophotrochozoa</taxon>
        <taxon>Platyhelminthes</taxon>
        <taxon>Trematoda</taxon>
        <taxon>Digenea</taxon>
        <taxon>Plagiorchiida</taxon>
        <taxon>Echinostomata</taxon>
        <taxon>Echinostomatoidea</taxon>
        <taxon>Echinostomatidae</taxon>
        <taxon>Echinostoma</taxon>
    </lineage>
</organism>
<evidence type="ECO:0000313" key="6">
    <source>
        <dbReference type="EMBL" id="VDP82304.1"/>
    </source>
</evidence>
<comment type="catalytic activity">
    <reaction evidence="4 5">
        <text>L-kynurenine + H2O = anthranilate + L-alanine + H(+)</text>
        <dbReference type="Rhea" id="RHEA:16813"/>
        <dbReference type="ChEBI" id="CHEBI:15377"/>
        <dbReference type="ChEBI" id="CHEBI:15378"/>
        <dbReference type="ChEBI" id="CHEBI:16567"/>
        <dbReference type="ChEBI" id="CHEBI:57959"/>
        <dbReference type="ChEBI" id="CHEBI:57972"/>
        <dbReference type="EC" id="3.7.1.3"/>
    </reaction>
</comment>
<comment type="function">
    <text evidence="4 5">Catalyzes the cleavage of L-kynurenine (L-Kyn) and L-3-hydroxykynurenine (L-3OHKyn) into anthranilic acid (AA) and 3-hydroxyanthranilic acid (3-OHAA), respectively.</text>
</comment>
<evidence type="ECO:0000313" key="7">
    <source>
        <dbReference type="Proteomes" id="UP000272942"/>
    </source>
</evidence>
<keyword evidence="7" id="KW-1185">Reference proteome</keyword>
<dbReference type="InterPro" id="IPR015424">
    <property type="entry name" value="PyrdxlP-dep_Trfase"/>
</dbReference>
<dbReference type="OrthoDB" id="5978656at2759"/>
<comment type="similarity">
    <text evidence="4 5">Belongs to the kynureninase family.</text>
</comment>
<dbReference type="SUPFAM" id="SSF53383">
    <property type="entry name" value="PLP-dependent transferases"/>
    <property type="match status" value="1"/>
</dbReference>
<dbReference type="GO" id="GO:0043420">
    <property type="term" value="P:anthranilate metabolic process"/>
    <property type="evidence" value="ECO:0007669"/>
    <property type="project" value="UniProtKB-UniRule"/>
</dbReference>
<evidence type="ECO:0000256" key="3">
    <source>
        <dbReference type="ARBA" id="ARBA00022898"/>
    </source>
</evidence>
<evidence type="ECO:0000256" key="4">
    <source>
        <dbReference type="HAMAP-Rule" id="MF_03017"/>
    </source>
</evidence>
<feature type="binding site" evidence="4">
    <location>
        <position position="139"/>
    </location>
    <ligand>
        <name>pyridoxal 5'-phosphate</name>
        <dbReference type="ChEBI" id="CHEBI:597326"/>
    </ligand>
</feature>
<reference evidence="8" key="1">
    <citation type="submission" date="2016-06" db="UniProtKB">
        <authorList>
            <consortium name="WormBaseParasite"/>
        </authorList>
    </citation>
    <scope>IDENTIFICATION</scope>
</reference>
<keyword evidence="3 4" id="KW-0663">Pyridoxal phosphate</keyword>
<dbReference type="GO" id="GO:0030429">
    <property type="term" value="F:kynureninase activity"/>
    <property type="evidence" value="ECO:0007669"/>
    <property type="project" value="UniProtKB-UniRule"/>
</dbReference>
<comment type="catalytic activity">
    <reaction evidence="5">
        <text>3-hydroxy-L-kynurenine + H2O = 3-hydroxyanthranilate + L-alanine + H(+)</text>
        <dbReference type="Rhea" id="RHEA:25143"/>
        <dbReference type="ChEBI" id="CHEBI:15377"/>
        <dbReference type="ChEBI" id="CHEBI:15378"/>
        <dbReference type="ChEBI" id="CHEBI:36559"/>
        <dbReference type="ChEBI" id="CHEBI:57972"/>
        <dbReference type="ChEBI" id="CHEBI:58125"/>
        <dbReference type="EC" id="3.7.1.3"/>
    </reaction>
</comment>
<dbReference type="GO" id="GO:0019441">
    <property type="term" value="P:L-tryptophan catabolic process to kynurenine"/>
    <property type="evidence" value="ECO:0007669"/>
    <property type="project" value="TreeGrafter"/>
</dbReference>
<evidence type="ECO:0000256" key="5">
    <source>
        <dbReference type="PIRNR" id="PIRNR038800"/>
    </source>
</evidence>
<comment type="cofactor">
    <cofactor evidence="4 5">
        <name>pyridoxal 5'-phosphate</name>
        <dbReference type="ChEBI" id="CHEBI:597326"/>
    </cofactor>
</comment>
<feature type="binding site" evidence="4">
    <location>
        <position position="138"/>
    </location>
    <ligand>
        <name>pyridoxal 5'-phosphate</name>
        <dbReference type="ChEBI" id="CHEBI:597326"/>
    </ligand>
</feature>
<dbReference type="InterPro" id="IPR010111">
    <property type="entry name" value="Kynureninase"/>
</dbReference>
<dbReference type="PIRSF" id="PIRSF038800">
    <property type="entry name" value="KYNU"/>
    <property type="match status" value="1"/>
</dbReference>
<name>A0A183ALS0_9TREM</name>
<keyword evidence="2 4" id="KW-0378">Hydrolase</keyword>
<comment type="subunit">
    <text evidence="4 5">Homodimer.</text>
</comment>
<dbReference type="Gene3D" id="3.40.640.10">
    <property type="entry name" value="Type I PLP-dependent aspartate aminotransferase-like (Major domain)"/>
    <property type="match status" value="1"/>
</dbReference>
<feature type="modified residue" description="N6-(pyridoxal phosphate)lysine" evidence="4">
    <location>
        <position position="278"/>
    </location>
</feature>
<dbReference type="Proteomes" id="UP000272942">
    <property type="component" value="Unassembled WGS sequence"/>
</dbReference>
<dbReference type="WBParaSite" id="ECPE_0000792601-mRNA-1">
    <property type="protein sequence ID" value="ECPE_0000792601-mRNA-1"/>
    <property type="gene ID" value="ECPE_0000792601"/>
</dbReference>
<dbReference type="NCBIfam" id="TIGR01814">
    <property type="entry name" value="kynureninase"/>
    <property type="match status" value="1"/>
</dbReference>
<keyword evidence="1 4" id="KW-0662">Pyridine nucleotide biosynthesis</keyword>
<dbReference type="HAMAP" id="MF_01970">
    <property type="entry name" value="Kynureninase"/>
    <property type="match status" value="1"/>
</dbReference>
<feature type="binding site" evidence="4">
    <location>
        <position position="277"/>
    </location>
    <ligand>
        <name>pyridoxal 5'-phosphate</name>
        <dbReference type="ChEBI" id="CHEBI:597326"/>
    </ligand>
</feature>
<sequence length="481" mass="53809">MSLIDFEHLALEHDFAQPESTAFARWLDSEDSLGFIRDQFRQPDAHYIEQTTTIRFERTDSDGVCPSITYLCGHSLGLQPTSLLTRLTAGLDQWACLGVLAYANGQLPASSSDLPVAEQVAREIVGAKPVEVALTNNLSINMHLLLTTFYRPIGDKNCILIEKKAFPTDYYVIESQIAWHGLDPASCIIQLEPRAGEWCLRTDDILCVIRENASRLALIWLPGVQYITGQLFDIPTITRAGHELAQCPVGWDLAHAVGNVELQLHAWEVDLAVWCSYKYLNASPGAVGGLFVHEKHHHLTGTHGPSPVVLEPVQNGPRLTGWWSHRAETRFDMTNEMELAPGAAAYRVSNPPFMAMIALQTSLDIVHRCGGMKPIRERSIRLTGYLDYLLRSSQAYALPPDQCLIVTPNEAEARGAQITIAFQHDVNRYFHALTRRGFICDVRKPNCIRVSPNPLYTRFVDVLNFAQCLHRIVTAPEPDHE</sequence>
<dbReference type="UniPathway" id="UPA00253">
    <property type="reaction ID" value="UER00329"/>
</dbReference>
<comment type="caution">
    <text evidence="4">Lacks conserved residue(s) required for the propagation of feature annotation.</text>
</comment>
<dbReference type="EMBL" id="UZAN01045250">
    <property type="protein sequence ID" value="VDP82304.1"/>
    <property type="molecule type" value="Genomic_DNA"/>
</dbReference>
<comment type="pathway">
    <text evidence="4 5">Cofactor biosynthesis; NAD(+) biosynthesis; quinolinate from L-kynurenine: step 2/3.</text>
</comment>
<dbReference type="EC" id="3.7.1.3" evidence="4 5"/>
<evidence type="ECO:0000256" key="1">
    <source>
        <dbReference type="ARBA" id="ARBA00022642"/>
    </source>
</evidence>
<dbReference type="PANTHER" id="PTHR14084">
    <property type="entry name" value="KYNURENINASE"/>
    <property type="match status" value="1"/>
</dbReference>
<evidence type="ECO:0000256" key="2">
    <source>
        <dbReference type="ARBA" id="ARBA00022801"/>
    </source>
</evidence>
<evidence type="ECO:0000313" key="8">
    <source>
        <dbReference type="WBParaSite" id="ECPE_0000792601-mRNA-1"/>
    </source>
</evidence>
<dbReference type="AlphaFoldDB" id="A0A183ALS0"/>
<dbReference type="GO" id="GO:0030170">
    <property type="term" value="F:pyridoxal phosphate binding"/>
    <property type="evidence" value="ECO:0007669"/>
    <property type="project" value="UniProtKB-UniRule"/>
</dbReference>
<gene>
    <name evidence="6" type="ORF">ECPE_LOCUS7905</name>
</gene>
<dbReference type="InterPro" id="IPR015421">
    <property type="entry name" value="PyrdxlP-dep_Trfase_major"/>
</dbReference>
<feature type="binding site" evidence="4">
    <location>
        <position position="350"/>
    </location>
    <ligand>
        <name>pyridoxal 5'-phosphate</name>
        <dbReference type="ChEBI" id="CHEBI:597326"/>
    </ligand>
</feature>
<dbReference type="UniPathway" id="UPA00334">
    <property type="reaction ID" value="UER00455"/>
</dbReference>
<dbReference type="InterPro" id="IPR015422">
    <property type="entry name" value="PyrdxlP-dep_Trfase_small"/>
</dbReference>
<dbReference type="PANTHER" id="PTHR14084:SF0">
    <property type="entry name" value="KYNURENINASE"/>
    <property type="match status" value="1"/>
</dbReference>
<dbReference type="FunFam" id="3.40.640.10:FF:000031">
    <property type="entry name" value="Kynureninase"/>
    <property type="match status" value="1"/>
</dbReference>
<proteinExistence type="inferred from homology"/>
<dbReference type="Pfam" id="PF22580">
    <property type="entry name" value="KYNU_C"/>
    <property type="match status" value="1"/>
</dbReference>
<dbReference type="Gene3D" id="3.90.1150.10">
    <property type="entry name" value="Aspartate Aminotransferase, domain 1"/>
    <property type="match status" value="1"/>
</dbReference>
<reference evidence="6 7" key="2">
    <citation type="submission" date="2018-11" db="EMBL/GenBank/DDBJ databases">
        <authorList>
            <consortium name="Pathogen Informatics"/>
        </authorList>
    </citation>
    <scope>NUCLEOTIDE SEQUENCE [LARGE SCALE GENOMIC DNA]</scope>
    <source>
        <strain evidence="6 7">Egypt</strain>
    </source>
</reference>
<dbReference type="GO" id="GO:0019805">
    <property type="term" value="P:quinolinate biosynthetic process"/>
    <property type="evidence" value="ECO:0007669"/>
    <property type="project" value="UniProtKB-UniRule"/>
</dbReference>
<feature type="binding site" evidence="4">
    <location>
        <position position="252"/>
    </location>
    <ligand>
        <name>pyridoxal 5'-phosphate</name>
        <dbReference type="ChEBI" id="CHEBI:597326"/>
    </ligand>
</feature>
<dbReference type="GO" id="GO:0034354">
    <property type="term" value="P:'de novo' NAD+ biosynthetic process from L-tryptophan"/>
    <property type="evidence" value="ECO:0007669"/>
    <property type="project" value="UniProtKB-UniRule"/>
</dbReference>
<comment type="subcellular location">
    <subcellularLocation>
        <location evidence="4 5">Cytoplasm</location>
    </subcellularLocation>
</comment>
<keyword evidence="4 5" id="KW-0963">Cytoplasm</keyword>
<accession>A0A183ALS0</accession>
<protein>
    <recommendedName>
        <fullName evidence="4 5">Kynureninase</fullName>
        <ecNumber evidence="4 5">3.7.1.3</ecNumber>
    </recommendedName>
    <alternativeName>
        <fullName evidence="4">L-kynurenine hydrolase</fullName>
    </alternativeName>
</protein>
<dbReference type="GO" id="GO:0005737">
    <property type="term" value="C:cytoplasm"/>
    <property type="evidence" value="ECO:0007669"/>
    <property type="project" value="UniProtKB-SubCell"/>
</dbReference>